<dbReference type="PANTHER" id="PTHR15343">
    <property type="entry name" value="CD7"/>
    <property type="match status" value="1"/>
</dbReference>
<name>A0A8C1ZM67_CYPCA</name>
<keyword evidence="1" id="KW-0472">Membrane</keyword>
<dbReference type="PROSITE" id="PS50835">
    <property type="entry name" value="IG_LIKE"/>
    <property type="match status" value="1"/>
</dbReference>
<dbReference type="SUPFAM" id="SSF48726">
    <property type="entry name" value="Immunoglobulin"/>
    <property type="match status" value="1"/>
</dbReference>
<dbReference type="Pfam" id="PF07686">
    <property type="entry name" value="V-set"/>
    <property type="match status" value="1"/>
</dbReference>
<feature type="domain" description="Ig-like" evidence="3">
    <location>
        <begin position="24"/>
        <end position="125"/>
    </location>
</feature>
<sequence length="190" mass="21890">MACVVRYSFLLINICLRSSSWANPMVQVTPLIGAAGNEIIIQCATDKTLRDRVFMYKKEHASKNSQLLFYYYKDDTFTPKSTMYKPKIRVDGKIPNLNVTISNLNTTDNGLYWCEFNLEDKITVSTFTWLLIEEKVDEPGEGHKKVCPDVPHTKILHFLCAVILLLCIICLVFVILKVRECWKTHHQTTL</sequence>
<dbReference type="AlphaFoldDB" id="A0A8C1ZM67"/>
<keyword evidence="2" id="KW-0732">Signal</keyword>
<dbReference type="InterPro" id="IPR039090">
    <property type="entry name" value="CD7"/>
</dbReference>
<accession>A0A8C1ZM67</accession>
<feature type="signal peptide" evidence="2">
    <location>
        <begin position="1"/>
        <end position="22"/>
    </location>
</feature>
<evidence type="ECO:0000256" key="1">
    <source>
        <dbReference type="SAM" id="Phobius"/>
    </source>
</evidence>
<organism evidence="4 5">
    <name type="scientific">Cyprinus carpio</name>
    <name type="common">Common carp</name>
    <dbReference type="NCBI Taxonomy" id="7962"/>
    <lineage>
        <taxon>Eukaryota</taxon>
        <taxon>Metazoa</taxon>
        <taxon>Chordata</taxon>
        <taxon>Craniata</taxon>
        <taxon>Vertebrata</taxon>
        <taxon>Euteleostomi</taxon>
        <taxon>Actinopterygii</taxon>
        <taxon>Neopterygii</taxon>
        <taxon>Teleostei</taxon>
        <taxon>Ostariophysi</taxon>
        <taxon>Cypriniformes</taxon>
        <taxon>Cyprinidae</taxon>
        <taxon>Cyprininae</taxon>
        <taxon>Cyprinus</taxon>
    </lineage>
</organism>
<dbReference type="GO" id="GO:0038023">
    <property type="term" value="F:signaling receptor activity"/>
    <property type="evidence" value="ECO:0007669"/>
    <property type="project" value="InterPro"/>
</dbReference>
<proteinExistence type="predicted"/>
<evidence type="ECO:0000313" key="5">
    <source>
        <dbReference type="Proteomes" id="UP000694700"/>
    </source>
</evidence>
<dbReference type="InterPro" id="IPR007110">
    <property type="entry name" value="Ig-like_dom"/>
</dbReference>
<evidence type="ECO:0000313" key="4">
    <source>
        <dbReference type="Ensembl" id="ENSCCRP00015088984.1"/>
    </source>
</evidence>
<protein>
    <recommendedName>
        <fullName evidence="3">Ig-like domain-containing protein</fullName>
    </recommendedName>
</protein>
<dbReference type="GO" id="GO:0016020">
    <property type="term" value="C:membrane"/>
    <property type="evidence" value="ECO:0007669"/>
    <property type="project" value="InterPro"/>
</dbReference>
<dbReference type="PANTHER" id="PTHR15343:SF0">
    <property type="entry name" value="T-CELL ANTIGEN CD7"/>
    <property type="match status" value="1"/>
</dbReference>
<dbReference type="Ensembl" id="ENSCCRT00015091853.1">
    <property type="protein sequence ID" value="ENSCCRP00015088984.1"/>
    <property type="gene ID" value="ENSCCRG00015035912.1"/>
</dbReference>
<keyword evidence="1" id="KW-1133">Transmembrane helix</keyword>
<dbReference type="InterPro" id="IPR013106">
    <property type="entry name" value="Ig_V-set"/>
</dbReference>
<dbReference type="Proteomes" id="UP000694700">
    <property type="component" value="Unplaced"/>
</dbReference>
<keyword evidence="1" id="KW-0812">Transmembrane</keyword>
<dbReference type="GO" id="GO:0002250">
    <property type="term" value="P:adaptive immune response"/>
    <property type="evidence" value="ECO:0007669"/>
    <property type="project" value="InterPro"/>
</dbReference>
<dbReference type="InterPro" id="IPR036179">
    <property type="entry name" value="Ig-like_dom_sf"/>
</dbReference>
<dbReference type="InterPro" id="IPR013783">
    <property type="entry name" value="Ig-like_fold"/>
</dbReference>
<evidence type="ECO:0000259" key="3">
    <source>
        <dbReference type="PROSITE" id="PS50835"/>
    </source>
</evidence>
<reference evidence="4" key="1">
    <citation type="submission" date="2025-08" db="UniProtKB">
        <authorList>
            <consortium name="Ensembl"/>
        </authorList>
    </citation>
    <scope>IDENTIFICATION</scope>
</reference>
<feature type="transmembrane region" description="Helical" evidence="1">
    <location>
        <begin position="155"/>
        <end position="176"/>
    </location>
</feature>
<feature type="chain" id="PRO_5034522385" description="Ig-like domain-containing protein" evidence="2">
    <location>
        <begin position="23"/>
        <end position="190"/>
    </location>
</feature>
<dbReference type="Gene3D" id="2.60.40.10">
    <property type="entry name" value="Immunoglobulins"/>
    <property type="match status" value="1"/>
</dbReference>
<evidence type="ECO:0000256" key="2">
    <source>
        <dbReference type="SAM" id="SignalP"/>
    </source>
</evidence>